<accession>A0ABC9D871</accession>
<dbReference type="InterPro" id="IPR017949">
    <property type="entry name" value="Thaumatin_CS"/>
</dbReference>
<dbReference type="PRINTS" id="PR00347">
    <property type="entry name" value="THAUMATIN"/>
</dbReference>
<dbReference type="SMART" id="SM00205">
    <property type="entry name" value="THN"/>
    <property type="match status" value="1"/>
</dbReference>
<dbReference type="PIRSF" id="PIRSF002703">
    <property type="entry name" value="Thaumatin"/>
    <property type="match status" value="1"/>
</dbReference>
<gene>
    <name evidence="3" type="ORF">URODEC1_LOCUS82783</name>
</gene>
<protein>
    <recommendedName>
        <fullName evidence="5">Thaumatin-like protein 1</fullName>
    </recommendedName>
</protein>
<reference evidence="3" key="1">
    <citation type="submission" date="2024-10" db="EMBL/GenBank/DDBJ databases">
        <authorList>
            <person name="Ryan C."/>
        </authorList>
    </citation>
    <scope>NUCLEOTIDE SEQUENCE [LARGE SCALE GENOMIC DNA]</scope>
</reference>
<evidence type="ECO:0000256" key="1">
    <source>
        <dbReference type="PIRSR" id="PIRSR002703-1"/>
    </source>
</evidence>
<dbReference type="AlphaFoldDB" id="A0ABC9D871"/>
<dbReference type="SUPFAM" id="SSF49870">
    <property type="entry name" value="Osmotin, thaumatin-like protein"/>
    <property type="match status" value="1"/>
</dbReference>
<sequence>MAVAHLLLQLSAAGNAPRRNTMVPPAILLILQLLFTALGGAEGVASFRFTNACQHPVWVGTLHGATSPPLARSGFYLAPSATSRLDAPSSGSWSGTFWARTGCAVDAATGRFTCATADCGTGDVACEGRGPAPPVTLAEITLAAPGSGGQDFYDVSLVDGFNVPVRIAPSGGGGGDCRPAACAGDVNAMCPADLRVLAAASSSSSVVACKSACNAYGSARYCCTGQYGTPATCGPTSYSQVFKSACPAAYSYAYDDASSTFTCSGATGYDVTFCPGS</sequence>
<keyword evidence="1" id="KW-1015">Disulfide bond</keyword>
<organism evidence="3 4">
    <name type="scientific">Urochloa decumbens</name>
    <dbReference type="NCBI Taxonomy" id="240449"/>
    <lineage>
        <taxon>Eukaryota</taxon>
        <taxon>Viridiplantae</taxon>
        <taxon>Streptophyta</taxon>
        <taxon>Embryophyta</taxon>
        <taxon>Tracheophyta</taxon>
        <taxon>Spermatophyta</taxon>
        <taxon>Magnoliopsida</taxon>
        <taxon>Liliopsida</taxon>
        <taxon>Poales</taxon>
        <taxon>Poaceae</taxon>
        <taxon>PACMAD clade</taxon>
        <taxon>Panicoideae</taxon>
        <taxon>Panicodae</taxon>
        <taxon>Paniceae</taxon>
        <taxon>Melinidinae</taxon>
        <taxon>Urochloa</taxon>
    </lineage>
</organism>
<dbReference type="Gene3D" id="2.60.110.10">
    <property type="entry name" value="Thaumatin"/>
    <property type="match status" value="1"/>
</dbReference>
<evidence type="ECO:0008006" key="5">
    <source>
        <dbReference type="Google" id="ProtNLM"/>
    </source>
</evidence>
<dbReference type="PROSITE" id="PS00316">
    <property type="entry name" value="THAUMATIN_1"/>
    <property type="match status" value="1"/>
</dbReference>
<feature type="disulfide bond" evidence="1">
    <location>
        <begin position="119"/>
        <end position="126"/>
    </location>
</feature>
<feature type="disulfide bond" evidence="1">
    <location>
        <begin position="182"/>
        <end position="246"/>
    </location>
</feature>
<dbReference type="PROSITE" id="PS51367">
    <property type="entry name" value="THAUMATIN_2"/>
    <property type="match status" value="1"/>
</dbReference>
<keyword evidence="4" id="KW-1185">Reference proteome</keyword>
<name>A0ABC9D871_9POAL</name>
<feature type="disulfide bond" evidence="1">
    <location>
        <begin position="190"/>
        <end position="209"/>
    </location>
</feature>
<feature type="disulfide bond" evidence="1">
    <location>
        <begin position="223"/>
        <end position="233"/>
    </location>
</feature>
<dbReference type="InterPro" id="IPR001938">
    <property type="entry name" value="Thaumatin"/>
</dbReference>
<feature type="chain" id="PRO_5044850363" description="Thaumatin-like protein 1" evidence="2">
    <location>
        <begin position="44"/>
        <end position="277"/>
    </location>
</feature>
<dbReference type="PANTHER" id="PTHR31048">
    <property type="entry name" value="OS03G0233200 PROTEIN"/>
    <property type="match status" value="1"/>
</dbReference>
<keyword evidence="2" id="KW-0732">Signal</keyword>
<feature type="signal peptide" evidence="2">
    <location>
        <begin position="1"/>
        <end position="43"/>
    </location>
</feature>
<evidence type="ECO:0000313" key="4">
    <source>
        <dbReference type="Proteomes" id="UP001497457"/>
    </source>
</evidence>
<proteinExistence type="predicted"/>
<feature type="disulfide bond" evidence="1">
    <location>
        <begin position="177"/>
        <end position="263"/>
    </location>
</feature>
<dbReference type="EMBL" id="OZ075141">
    <property type="protein sequence ID" value="CAL5033704.1"/>
    <property type="molecule type" value="Genomic_DNA"/>
</dbReference>
<dbReference type="FunFam" id="2.60.110.10:FF:000004">
    <property type="entry name" value="THAUMATIN-LIKE PROTEIN 1"/>
    <property type="match status" value="1"/>
</dbReference>
<feature type="disulfide bond" evidence="1">
    <location>
        <begin position="53"/>
        <end position="274"/>
    </location>
</feature>
<dbReference type="InterPro" id="IPR037176">
    <property type="entry name" value="Osmotin/thaumatin-like_sf"/>
</dbReference>
<dbReference type="Proteomes" id="UP001497457">
    <property type="component" value="Chromosome 31b"/>
</dbReference>
<feature type="disulfide bond" evidence="1">
    <location>
        <begin position="213"/>
        <end position="222"/>
    </location>
</feature>
<evidence type="ECO:0000256" key="2">
    <source>
        <dbReference type="SAM" id="SignalP"/>
    </source>
</evidence>
<evidence type="ECO:0000313" key="3">
    <source>
        <dbReference type="EMBL" id="CAL5033704.1"/>
    </source>
</evidence>
<dbReference type="Pfam" id="PF00314">
    <property type="entry name" value="Thaumatin"/>
    <property type="match status" value="1"/>
</dbReference>
<feature type="disulfide bond" evidence="1">
    <location>
        <begin position="103"/>
        <end position="114"/>
    </location>
</feature>
<dbReference type="CDD" id="cd09218">
    <property type="entry name" value="TLP-PA"/>
    <property type="match status" value="1"/>
</dbReference>